<comment type="caution">
    <text evidence="1">The sequence shown here is derived from an EMBL/GenBank/DDBJ whole genome shotgun (WGS) entry which is preliminary data.</text>
</comment>
<dbReference type="RefSeq" id="WP_136971959.1">
    <property type="nucleotide sequence ID" value="NZ_JARZHI010000069.1"/>
</dbReference>
<name>A0ABT6P5R7_9BACT</name>
<evidence type="ECO:0000313" key="1">
    <source>
        <dbReference type="EMBL" id="MDI1435949.1"/>
    </source>
</evidence>
<dbReference type="Proteomes" id="UP001160301">
    <property type="component" value="Unassembled WGS sequence"/>
</dbReference>
<organism evidence="1 2">
    <name type="scientific">Polyangium sorediatum</name>
    <dbReference type="NCBI Taxonomy" id="889274"/>
    <lineage>
        <taxon>Bacteria</taxon>
        <taxon>Pseudomonadati</taxon>
        <taxon>Myxococcota</taxon>
        <taxon>Polyangia</taxon>
        <taxon>Polyangiales</taxon>
        <taxon>Polyangiaceae</taxon>
        <taxon>Polyangium</taxon>
    </lineage>
</organism>
<evidence type="ECO:0000313" key="2">
    <source>
        <dbReference type="Proteomes" id="UP001160301"/>
    </source>
</evidence>
<keyword evidence="2" id="KW-1185">Reference proteome</keyword>
<reference evidence="1 2" key="1">
    <citation type="submission" date="2023-04" db="EMBL/GenBank/DDBJ databases">
        <title>The genome sequence of Polyangium sorediatum DSM14670.</title>
        <authorList>
            <person name="Zhang X."/>
        </authorList>
    </citation>
    <scope>NUCLEOTIDE SEQUENCE [LARGE SCALE GENOMIC DNA]</scope>
    <source>
        <strain evidence="1 2">DSM 14670</strain>
    </source>
</reference>
<dbReference type="EMBL" id="JARZHI010000069">
    <property type="protein sequence ID" value="MDI1435949.1"/>
    <property type="molecule type" value="Genomic_DNA"/>
</dbReference>
<proteinExistence type="predicted"/>
<accession>A0ABT6P5R7</accession>
<protein>
    <submittedName>
        <fullName evidence="1">Uncharacterized protein</fullName>
    </submittedName>
</protein>
<sequence length="456" mass="49914">MGLFLAVAAGDLQTMGPAQPELHSNAINLVIGDESFVRTHGRPVPPGLDEDERIRIHLRYVEELLRRGPVEALAPALRAARARNLDRLSDYIRRGEFPRNDDHPDPRRPTFIDARGRICAVGYLLEQDMGRAAAEAIASMHKYAFLREIHSPVWAAWAKSSGLTFRELETIQPEYATRDTSPTQTFATLERVDGASQVVAAASIPFSHRGLGVRMEMFGQYLAPWLSDGSEVWYMGMYGAFSANLTDPAAGAGISNSDVGLFFVRNFPTWGRMILRNGFIVPTSTWGQRAGEEPEGAIAQRLNDATLVQPPTTGFRFSASQMLIYPSGDCCSVRIDVGADVLPFLGSATRVTPRIGAGLGVDLPFRSSSPMFAITVEGTMAWLPDAEGALVRKGQVAASVRLLGQRHTWWKRLRPGIMTAVPIGPGLPAWVLGLDLQLLVGPTSYSSCWYETTCAW</sequence>
<gene>
    <name evidence="1" type="ORF">QHF89_40970</name>
</gene>